<dbReference type="EMBL" id="CP080544">
    <property type="protein sequence ID" value="QYR52416.1"/>
    <property type="molecule type" value="Genomic_DNA"/>
</dbReference>
<dbReference type="Gene3D" id="3.90.1720.10">
    <property type="entry name" value="endopeptidase domain like (from Nostoc punctiforme)"/>
    <property type="match status" value="1"/>
</dbReference>
<sequence>MRLALAALCLTIAGCASVQTPAPTSQMPTAAAPYTLSDIKAPAAIRNGSAGLQVPGVTSAMLLPTYWIQRIDHAETVTHDAAEIAALNAETGARSSNLYALIDFPATLRGAEVSKWITSLSNSAKPALIDQAGNPLGEATVARMAANTNLSALPTAVSPRWATVVERADLRAVPTSLRAYRKTDDIPINIDRLQESAVFPGWAVLILHTSADGEWAFVNAYNYRAWMPMAALRLVDREIALARNAAVQPRPLGYSRANLIRTAFQYLGESYGWGHADGTRDCSGFVSEVYAALGVVMPRNTGDQRDVPTFQTRRFTATEDRTAAVAAALPGDLIYIPGHVMMVLGHVGDETYVIHDTPGVRWADGRFLPLYGVSVTPFSTLMADAQTPYSAKIEAIVRPLP</sequence>
<evidence type="ECO:0000256" key="5">
    <source>
        <dbReference type="SAM" id="SignalP"/>
    </source>
</evidence>
<dbReference type="PROSITE" id="PS51935">
    <property type="entry name" value="NLPC_P60"/>
    <property type="match status" value="1"/>
</dbReference>
<protein>
    <submittedName>
        <fullName evidence="7">SH3 domain-containing protein</fullName>
    </submittedName>
</protein>
<feature type="signal peptide" evidence="5">
    <location>
        <begin position="1"/>
        <end position="18"/>
    </location>
</feature>
<dbReference type="InterPro" id="IPR051202">
    <property type="entry name" value="Peptidase_C40"/>
</dbReference>
<keyword evidence="4" id="KW-0788">Thiol protease</keyword>
<proteinExistence type="inferred from homology"/>
<dbReference type="SUPFAM" id="SSF54001">
    <property type="entry name" value="Cysteine proteinases"/>
    <property type="match status" value="1"/>
</dbReference>
<dbReference type="Proteomes" id="UP000824755">
    <property type="component" value="Chromosome"/>
</dbReference>
<dbReference type="PANTHER" id="PTHR47053">
    <property type="entry name" value="MUREIN DD-ENDOPEPTIDASE MEPH-RELATED"/>
    <property type="match status" value="1"/>
</dbReference>
<dbReference type="Pfam" id="PF00877">
    <property type="entry name" value="NLPC_P60"/>
    <property type="match status" value="1"/>
</dbReference>
<dbReference type="InterPro" id="IPR039439">
    <property type="entry name" value="SH3b1_dom"/>
</dbReference>
<organism evidence="7 8">
    <name type="scientific">Lysobacter soyae</name>
    <dbReference type="NCBI Taxonomy" id="2764185"/>
    <lineage>
        <taxon>Bacteria</taxon>
        <taxon>Pseudomonadati</taxon>
        <taxon>Pseudomonadota</taxon>
        <taxon>Gammaproteobacteria</taxon>
        <taxon>Lysobacterales</taxon>
        <taxon>Lysobacteraceae</taxon>
        <taxon>Lysobacter</taxon>
    </lineage>
</organism>
<keyword evidence="2" id="KW-0645">Protease</keyword>
<dbReference type="InterPro" id="IPR038765">
    <property type="entry name" value="Papain-like_cys_pep_sf"/>
</dbReference>
<reference evidence="7 8" key="1">
    <citation type="submission" date="2021-08" db="EMBL/GenBank/DDBJ databases">
        <title>Lysobacter sp. strain CJ11 Genome sequencing and assembly.</title>
        <authorList>
            <person name="Kim I."/>
        </authorList>
    </citation>
    <scope>NUCLEOTIDE SEQUENCE [LARGE SCALE GENOMIC DNA]</scope>
    <source>
        <strain evidence="7 8">CJ11</strain>
    </source>
</reference>
<dbReference type="PANTHER" id="PTHR47053:SF1">
    <property type="entry name" value="MUREIN DD-ENDOPEPTIDASE MEPH-RELATED"/>
    <property type="match status" value="1"/>
</dbReference>
<gene>
    <name evidence="7" type="ORF">H8L67_07360</name>
</gene>
<evidence type="ECO:0000313" key="8">
    <source>
        <dbReference type="Proteomes" id="UP000824755"/>
    </source>
</evidence>
<feature type="chain" id="PRO_5045384372" evidence="5">
    <location>
        <begin position="19"/>
        <end position="401"/>
    </location>
</feature>
<name>A0ABX8WNJ4_9GAMM</name>
<evidence type="ECO:0000256" key="1">
    <source>
        <dbReference type="ARBA" id="ARBA00007074"/>
    </source>
</evidence>
<feature type="domain" description="NlpC/P60" evidence="6">
    <location>
        <begin position="253"/>
        <end position="401"/>
    </location>
</feature>
<evidence type="ECO:0000313" key="7">
    <source>
        <dbReference type="EMBL" id="QYR52416.1"/>
    </source>
</evidence>
<dbReference type="RefSeq" id="WP_220379202.1">
    <property type="nucleotide sequence ID" value="NZ_CP080544.1"/>
</dbReference>
<keyword evidence="5" id="KW-0732">Signal</keyword>
<evidence type="ECO:0000256" key="3">
    <source>
        <dbReference type="ARBA" id="ARBA00022801"/>
    </source>
</evidence>
<keyword evidence="3" id="KW-0378">Hydrolase</keyword>
<comment type="similarity">
    <text evidence="1">Belongs to the peptidase C40 family.</text>
</comment>
<dbReference type="InterPro" id="IPR000064">
    <property type="entry name" value="NLP_P60_dom"/>
</dbReference>
<keyword evidence="8" id="KW-1185">Reference proteome</keyword>
<accession>A0ABX8WNJ4</accession>
<evidence type="ECO:0000256" key="2">
    <source>
        <dbReference type="ARBA" id="ARBA00022670"/>
    </source>
</evidence>
<dbReference type="Pfam" id="PF12913">
    <property type="entry name" value="SH3_6"/>
    <property type="match status" value="1"/>
</dbReference>
<evidence type="ECO:0000256" key="4">
    <source>
        <dbReference type="ARBA" id="ARBA00022807"/>
    </source>
</evidence>
<evidence type="ECO:0000259" key="6">
    <source>
        <dbReference type="PROSITE" id="PS51935"/>
    </source>
</evidence>
<dbReference type="PROSITE" id="PS51257">
    <property type="entry name" value="PROKAR_LIPOPROTEIN"/>
    <property type="match status" value="1"/>
</dbReference>